<evidence type="ECO:0000256" key="2">
    <source>
        <dbReference type="PROSITE-ProRule" id="PRU00035"/>
    </source>
</evidence>
<dbReference type="OMA" id="NSEYKCV"/>
<dbReference type="PANTHER" id="PTHR45926">
    <property type="entry name" value="OSJNBA0053K19.4 PROTEIN"/>
    <property type="match status" value="1"/>
</dbReference>
<dbReference type="SMART" id="SM00297">
    <property type="entry name" value="BROMO"/>
    <property type="match status" value="1"/>
</dbReference>
<dbReference type="VEuPathDB" id="AmoebaDB:EHI8A_043520"/>
<dbReference type="Gene3D" id="1.20.920.10">
    <property type="entry name" value="Bromodomain-like"/>
    <property type="match status" value="1"/>
</dbReference>
<dbReference type="SUPFAM" id="SSF47370">
    <property type="entry name" value="Bromodomain"/>
    <property type="match status" value="1"/>
</dbReference>
<evidence type="ECO:0000313" key="6">
    <source>
        <dbReference type="Proteomes" id="UP000078387"/>
    </source>
</evidence>
<dbReference type="VEuPathDB" id="AmoebaDB:EHI5A_023280"/>
<evidence type="ECO:0000259" key="4">
    <source>
        <dbReference type="PROSITE" id="PS50014"/>
    </source>
</evidence>
<organism evidence="5 6">
    <name type="scientific">Entamoeba histolytica</name>
    <dbReference type="NCBI Taxonomy" id="5759"/>
    <lineage>
        <taxon>Eukaryota</taxon>
        <taxon>Amoebozoa</taxon>
        <taxon>Evosea</taxon>
        <taxon>Archamoebae</taxon>
        <taxon>Mastigamoebida</taxon>
        <taxon>Entamoebidae</taxon>
        <taxon>Entamoeba</taxon>
    </lineage>
</organism>
<sequence>MEERSEKLIKGVSKEEEKKGQKKEREKKESKIEEGSSHRPMTRSMSGYEIEEKPVIKNEPLNSFEKELCMSVMKQLMKVSESEVFMEPVDPEIWNIPNYFDIIKTPMDLGTVIKKIKKNMYYSIDEFSNDVRLTFTNAMTFNPPGNYVHSYAEKLYKIFENYYRHCIRELNHHLKEENNILQSKKKYSQKPLNRSEIHYLTQKMKNIPLECLNDVCEVLEIQKPIQPISELNIKLKDFPNSSLHHIYSIFKLNDRENQSASTSND</sequence>
<dbReference type="Proteomes" id="UP000078387">
    <property type="component" value="Unassembled WGS sequence"/>
</dbReference>
<evidence type="ECO:0000256" key="1">
    <source>
        <dbReference type="ARBA" id="ARBA00023117"/>
    </source>
</evidence>
<evidence type="ECO:0000256" key="3">
    <source>
        <dbReference type="SAM" id="MobiDB-lite"/>
    </source>
</evidence>
<dbReference type="VEuPathDB" id="AmoebaDB:KM1_027020"/>
<dbReference type="PRINTS" id="PR00503">
    <property type="entry name" value="BROMODOMAIN"/>
</dbReference>
<protein>
    <submittedName>
        <fullName evidence="5">Bromodomain-containing protein</fullName>
    </submittedName>
</protein>
<dbReference type="PROSITE" id="PS50014">
    <property type="entry name" value="BROMODOMAIN_2"/>
    <property type="match status" value="1"/>
</dbReference>
<keyword evidence="1 2" id="KW-0103">Bromodomain</keyword>
<evidence type="ECO:0000313" key="5">
    <source>
        <dbReference type="EMBL" id="GAT92236.1"/>
    </source>
</evidence>
<dbReference type="InterPro" id="IPR001487">
    <property type="entry name" value="Bromodomain"/>
</dbReference>
<comment type="caution">
    <text evidence="5">The sequence shown here is derived from an EMBL/GenBank/DDBJ whole genome shotgun (WGS) entry which is preliminary data.</text>
</comment>
<reference evidence="5 6" key="1">
    <citation type="submission" date="2016-05" db="EMBL/GenBank/DDBJ databases">
        <title>First whole genome sequencing of Entamoeba histolytica HM1:IMSS-clone-6.</title>
        <authorList>
            <person name="Mukherjee Avik.K."/>
            <person name="Izumyama S."/>
            <person name="Nakada-Tsukui K."/>
            <person name="Nozaki T."/>
        </authorList>
    </citation>
    <scope>NUCLEOTIDE SEQUENCE [LARGE SCALE GENOMIC DNA]</scope>
    <source>
        <strain evidence="5 6">HM1:IMSS clone 6</strain>
    </source>
</reference>
<feature type="domain" description="Bromo" evidence="4">
    <location>
        <begin position="77"/>
        <end position="149"/>
    </location>
</feature>
<dbReference type="VEuPathDB" id="AmoebaDB:EHI_049490"/>
<dbReference type="InterPro" id="IPR036427">
    <property type="entry name" value="Bromodomain-like_sf"/>
</dbReference>
<accession>A0A5K1VK68</accession>
<gene>
    <name evidence="5" type="ORF">CL6EHI_049490</name>
</gene>
<dbReference type="AlphaFoldDB" id="A0A5K1VK68"/>
<feature type="region of interest" description="Disordered" evidence="3">
    <location>
        <begin position="1"/>
        <end position="50"/>
    </location>
</feature>
<proteinExistence type="predicted"/>
<dbReference type="EMBL" id="BDEQ01000001">
    <property type="protein sequence ID" value="GAT92236.1"/>
    <property type="molecule type" value="Genomic_DNA"/>
</dbReference>
<name>A0A5K1VK68_ENTHI</name>
<feature type="compositionally biased region" description="Basic and acidic residues" evidence="3">
    <location>
        <begin position="1"/>
        <end position="37"/>
    </location>
</feature>
<dbReference type="Pfam" id="PF00439">
    <property type="entry name" value="Bromodomain"/>
    <property type="match status" value="1"/>
</dbReference>
<dbReference type="VEuPathDB" id="AmoebaDB:EHI7A_044190"/>